<reference evidence="4" key="2">
    <citation type="submission" date="2025-08" db="UniProtKB">
        <authorList>
            <consortium name="RefSeq"/>
        </authorList>
    </citation>
    <scope>IDENTIFICATION</scope>
    <source>
        <tissue evidence="4">Whole plant</tissue>
    </source>
</reference>
<dbReference type="InterPro" id="IPR012337">
    <property type="entry name" value="RNaseH-like_sf"/>
</dbReference>
<feature type="domain" description="Reverse transcriptase/retrotransposon-derived protein RNase H-like" evidence="2">
    <location>
        <begin position="2"/>
        <end position="64"/>
    </location>
</feature>
<reference evidence="3" key="1">
    <citation type="journal article" date="2016" name="Nat. Genet.">
        <title>The genome sequences of Arachis duranensis and Arachis ipaensis, the diploid ancestors of cultivated peanut.</title>
        <authorList>
            <person name="Bertioli D.J."/>
            <person name="Cannon S.B."/>
            <person name="Froenicke L."/>
            <person name="Huang G."/>
            <person name="Farmer A.D."/>
            <person name="Cannon E.K."/>
            <person name="Liu X."/>
            <person name="Gao D."/>
            <person name="Clevenger J."/>
            <person name="Dash S."/>
            <person name="Ren L."/>
            <person name="Moretzsohn M.C."/>
            <person name="Shirasawa K."/>
            <person name="Huang W."/>
            <person name="Vidigal B."/>
            <person name="Abernathy B."/>
            <person name="Chu Y."/>
            <person name="Niederhuth C.E."/>
            <person name="Umale P."/>
            <person name="Araujo A.C."/>
            <person name="Kozik A."/>
            <person name="Kim K.D."/>
            <person name="Burow M.D."/>
            <person name="Varshney R.K."/>
            <person name="Wang X."/>
            <person name="Zhang X."/>
            <person name="Barkley N."/>
            <person name="Guimaraes P.M."/>
            <person name="Isobe S."/>
            <person name="Guo B."/>
            <person name="Liao B."/>
            <person name="Stalker H.T."/>
            <person name="Schmitz R.J."/>
            <person name="Scheffler B.E."/>
            <person name="Leal-Bertioli S.C."/>
            <person name="Xun X."/>
            <person name="Jackson S.A."/>
            <person name="Michelmore R."/>
            <person name="Ozias-Akins P."/>
        </authorList>
    </citation>
    <scope>NUCLEOTIDE SEQUENCE [LARGE SCALE GENOMIC DNA]</scope>
    <source>
        <strain evidence="3">cv. V14167</strain>
    </source>
</reference>
<dbReference type="Proteomes" id="UP000515211">
    <property type="component" value="Chromosome 1"/>
</dbReference>
<dbReference type="GO" id="GO:0003676">
    <property type="term" value="F:nucleic acid binding"/>
    <property type="evidence" value="ECO:0007669"/>
    <property type="project" value="InterPro"/>
</dbReference>
<dbReference type="PANTHER" id="PTHR37984">
    <property type="entry name" value="PROTEIN CBG26694"/>
    <property type="match status" value="1"/>
</dbReference>
<gene>
    <name evidence="4" type="primary">LOC127747773</name>
</gene>
<dbReference type="Gene3D" id="3.30.420.10">
    <property type="entry name" value="Ribonuclease H-like superfamily/Ribonuclease H"/>
    <property type="match status" value="1"/>
</dbReference>
<sequence>MEAFDKLKLALTQAPIVRGPDWIQPFEIMCDASNYAVGVALAQRDGKDPFIIAYASKTLDAAQRLTGLLKKHGNVHKVAIAYHPQTNGQAEVSSREIKHILEKVVKPHRKDWSAKLADALWAYWTAYKTPIGMSPFRLVYGKACHLPVEVEYKAFWVVRECNMGFEKAGAERKLQLAELENLRLEAYENFRLYKERVRAVHDKNIKRREFRPGELVLLYNSRLRLMPGKHRSRW</sequence>
<accession>A0A9C6TXA1</accession>
<dbReference type="AlphaFoldDB" id="A0A9C6TXA1"/>
<dbReference type="RefSeq" id="XP_052118347.1">
    <property type="nucleotide sequence ID" value="XM_052262387.1"/>
</dbReference>
<name>A0A9C6TXA1_ARADU</name>
<evidence type="ECO:0000313" key="4">
    <source>
        <dbReference type="RefSeq" id="XP_052118347.1"/>
    </source>
</evidence>
<proteinExistence type="predicted"/>
<dbReference type="InterPro" id="IPR041577">
    <property type="entry name" value="RT_RNaseH_2"/>
</dbReference>
<dbReference type="PANTHER" id="PTHR37984:SF5">
    <property type="entry name" value="PROTEIN NYNRIN-LIKE"/>
    <property type="match status" value="1"/>
</dbReference>
<dbReference type="Pfam" id="PF17919">
    <property type="entry name" value="RT_RNaseH_2"/>
    <property type="match status" value="1"/>
</dbReference>
<dbReference type="GeneID" id="127747773"/>
<dbReference type="InterPro" id="IPR036397">
    <property type="entry name" value="RNaseH_sf"/>
</dbReference>
<keyword evidence="1" id="KW-0511">Multifunctional enzyme</keyword>
<dbReference type="InterPro" id="IPR050951">
    <property type="entry name" value="Retrovirus_Pol_polyprotein"/>
</dbReference>
<organism evidence="3 4">
    <name type="scientific">Arachis duranensis</name>
    <name type="common">Wild peanut</name>
    <dbReference type="NCBI Taxonomy" id="130453"/>
    <lineage>
        <taxon>Eukaryota</taxon>
        <taxon>Viridiplantae</taxon>
        <taxon>Streptophyta</taxon>
        <taxon>Embryophyta</taxon>
        <taxon>Tracheophyta</taxon>
        <taxon>Spermatophyta</taxon>
        <taxon>Magnoliopsida</taxon>
        <taxon>eudicotyledons</taxon>
        <taxon>Gunneridae</taxon>
        <taxon>Pentapetalae</taxon>
        <taxon>rosids</taxon>
        <taxon>fabids</taxon>
        <taxon>Fabales</taxon>
        <taxon>Fabaceae</taxon>
        <taxon>Papilionoideae</taxon>
        <taxon>50 kb inversion clade</taxon>
        <taxon>dalbergioids sensu lato</taxon>
        <taxon>Dalbergieae</taxon>
        <taxon>Pterocarpus clade</taxon>
        <taxon>Arachis</taxon>
    </lineage>
</organism>
<protein>
    <submittedName>
        <fullName evidence="4">Uncharacterized protein LOC127747773</fullName>
    </submittedName>
</protein>
<dbReference type="InterPro" id="IPR043502">
    <property type="entry name" value="DNA/RNA_pol_sf"/>
</dbReference>
<evidence type="ECO:0000256" key="1">
    <source>
        <dbReference type="ARBA" id="ARBA00023268"/>
    </source>
</evidence>
<dbReference type="KEGG" id="adu:127747773"/>
<dbReference type="SUPFAM" id="SSF56672">
    <property type="entry name" value="DNA/RNA polymerases"/>
    <property type="match status" value="1"/>
</dbReference>
<evidence type="ECO:0000259" key="2">
    <source>
        <dbReference type="Pfam" id="PF17919"/>
    </source>
</evidence>
<keyword evidence="3" id="KW-1185">Reference proteome</keyword>
<dbReference type="SUPFAM" id="SSF53098">
    <property type="entry name" value="Ribonuclease H-like"/>
    <property type="match status" value="1"/>
</dbReference>
<dbReference type="GO" id="GO:0003824">
    <property type="term" value="F:catalytic activity"/>
    <property type="evidence" value="ECO:0007669"/>
    <property type="project" value="UniProtKB-KW"/>
</dbReference>
<evidence type="ECO:0000313" key="3">
    <source>
        <dbReference type="Proteomes" id="UP000515211"/>
    </source>
</evidence>